<feature type="domain" description="ANTAR" evidence="6">
    <location>
        <begin position="217"/>
        <end position="278"/>
    </location>
</feature>
<dbReference type="SUPFAM" id="SSF52172">
    <property type="entry name" value="CheY-like"/>
    <property type="match status" value="1"/>
</dbReference>
<evidence type="ECO:0000256" key="2">
    <source>
        <dbReference type="ARBA" id="ARBA00022777"/>
    </source>
</evidence>
<evidence type="ECO:0000313" key="8">
    <source>
        <dbReference type="Proteomes" id="UP000470404"/>
    </source>
</evidence>
<evidence type="ECO:0000256" key="3">
    <source>
        <dbReference type="ARBA" id="ARBA00023015"/>
    </source>
</evidence>
<dbReference type="InterPro" id="IPR036388">
    <property type="entry name" value="WH-like_DNA-bd_sf"/>
</dbReference>
<dbReference type="Pfam" id="PF13185">
    <property type="entry name" value="GAF_2"/>
    <property type="match status" value="1"/>
</dbReference>
<accession>A0ABX0BJA4</accession>
<keyword evidence="3" id="KW-0805">Transcription regulation</keyword>
<keyword evidence="4" id="KW-0804">Transcription</keyword>
<dbReference type="Gene3D" id="1.10.10.10">
    <property type="entry name" value="Winged helix-like DNA-binding domain superfamily/Winged helix DNA-binding domain"/>
    <property type="match status" value="1"/>
</dbReference>
<comment type="caution">
    <text evidence="7">The sequence shown here is derived from an EMBL/GenBank/DDBJ whole genome shotgun (WGS) entry which is preliminary data.</text>
</comment>
<keyword evidence="2" id="KW-0418">Kinase</keyword>
<sequence length="286" mass="30269">MRPGGGAANEEAGVTDADTQTDQGWEADRVAFCAEPAVDGWARSGVALEGPLSRQFGALAVFLLDAGSLHEAMERVVSAALRIVPQADLASITLRSADGGFHTPVRTHEAAEELDRIQYRTGEGPCLEAARHERPGHALTNNLPESDAFPEFGVLAGRLGFGSLLATTLLPDAKSDRPPGAINLYSRQAGAFDDDAVDSALILASHASLALSGSAAHTAAALKEAHLKRAVDSRDLIGQAKGILMNRRGVTADAAFDILRRTSQDLNVKLVELARTVAERHRELDL</sequence>
<dbReference type="InterPro" id="IPR029016">
    <property type="entry name" value="GAF-like_dom_sf"/>
</dbReference>
<dbReference type="SMART" id="SM01012">
    <property type="entry name" value="ANTAR"/>
    <property type="match status" value="1"/>
</dbReference>
<dbReference type="InterPro" id="IPR003018">
    <property type="entry name" value="GAF"/>
</dbReference>
<dbReference type="Proteomes" id="UP000470404">
    <property type="component" value="Unassembled WGS sequence"/>
</dbReference>
<evidence type="ECO:0000256" key="1">
    <source>
        <dbReference type="ARBA" id="ARBA00022679"/>
    </source>
</evidence>
<dbReference type="PIRSF" id="PIRSF036625">
    <property type="entry name" value="GAF_ANTAR"/>
    <property type="match status" value="1"/>
</dbReference>
<dbReference type="InterPro" id="IPR011006">
    <property type="entry name" value="CheY-like_superfamily"/>
</dbReference>
<keyword evidence="1" id="KW-0808">Transferase</keyword>
<dbReference type="Pfam" id="PF03861">
    <property type="entry name" value="ANTAR"/>
    <property type="match status" value="1"/>
</dbReference>
<evidence type="ECO:0000259" key="6">
    <source>
        <dbReference type="PROSITE" id="PS50921"/>
    </source>
</evidence>
<keyword evidence="8" id="KW-1185">Reference proteome</keyword>
<name>A0ABX0BJA4_9PSEU</name>
<dbReference type="EMBL" id="JAAGNC010000030">
    <property type="protein sequence ID" value="NEC54743.1"/>
    <property type="molecule type" value="Genomic_DNA"/>
</dbReference>
<evidence type="ECO:0000256" key="5">
    <source>
        <dbReference type="SAM" id="MobiDB-lite"/>
    </source>
</evidence>
<dbReference type="Gene3D" id="3.30.450.40">
    <property type="match status" value="1"/>
</dbReference>
<organism evidence="7 8">
    <name type="scientific">Amycolatopsis rubida</name>
    <dbReference type="NCBI Taxonomy" id="112413"/>
    <lineage>
        <taxon>Bacteria</taxon>
        <taxon>Bacillati</taxon>
        <taxon>Actinomycetota</taxon>
        <taxon>Actinomycetes</taxon>
        <taxon>Pseudonocardiales</taxon>
        <taxon>Pseudonocardiaceae</taxon>
        <taxon>Amycolatopsis</taxon>
    </lineage>
</organism>
<evidence type="ECO:0000256" key="4">
    <source>
        <dbReference type="ARBA" id="ARBA00023163"/>
    </source>
</evidence>
<gene>
    <name evidence="7" type="ORF">G3I59_03795</name>
</gene>
<dbReference type="InterPro" id="IPR005561">
    <property type="entry name" value="ANTAR"/>
</dbReference>
<dbReference type="SUPFAM" id="SSF55781">
    <property type="entry name" value="GAF domain-like"/>
    <property type="match status" value="1"/>
</dbReference>
<feature type="region of interest" description="Disordered" evidence="5">
    <location>
        <begin position="1"/>
        <end position="21"/>
    </location>
</feature>
<protein>
    <submittedName>
        <fullName evidence="7">GAF and ANTAR domain-containing protein</fullName>
    </submittedName>
</protein>
<evidence type="ECO:0000313" key="7">
    <source>
        <dbReference type="EMBL" id="NEC54743.1"/>
    </source>
</evidence>
<dbReference type="PROSITE" id="PS50921">
    <property type="entry name" value="ANTAR"/>
    <property type="match status" value="1"/>
</dbReference>
<proteinExistence type="predicted"/>
<dbReference type="InterPro" id="IPR012074">
    <property type="entry name" value="GAF_ANTAR"/>
</dbReference>
<reference evidence="7 8" key="1">
    <citation type="submission" date="2020-01" db="EMBL/GenBank/DDBJ databases">
        <title>Insect and environment-associated Actinomycetes.</title>
        <authorList>
            <person name="Currrie C."/>
            <person name="Chevrette M."/>
            <person name="Carlson C."/>
            <person name="Stubbendieck R."/>
            <person name="Wendt-Pienkowski E."/>
        </authorList>
    </citation>
    <scope>NUCLEOTIDE SEQUENCE [LARGE SCALE GENOMIC DNA]</scope>
    <source>
        <strain evidence="7 8">SID8386</strain>
    </source>
</reference>